<dbReference type="AlphaFoldDB" id="A0A5N5WQU2"/>
<proteinExistence type="predicted"/>
<reference evidence="2 3" key="1">
    <citation type="submission" date="2019-04" db="EMBL/GenBank/DDBJ databases">
        <title>Friends and foes A comparative genomics study of 23 Aspergillus species from section Flavi.</title>
        <authorList>
            <consortium name="DOE Joint Genome Institute"/>
            <person name="Kjaerbolling I."/>
            <person name="Vesth T."/>
            <person name="Frisvad J.C."/>
            <person name="Nybo J.L."/>
            <person name="Theobald S."/>
            <person name="Kildgaard S."/>
            <person name="Isbrandt T."/>
            <person name="Kuo A."/>
            <person name="Sato A."/>
            <person name="Lyhne E.K."/>
            <person name="Kogle M.E."/>
            <person name="Wiebenga A."/>
            <person name="Kun R.S."/>
            <person name="Lubbers R.J."/>
            <person name="Makela M.R."/>
            <person name="Barry K."/>
            <person name="Chovatia M."/>
            <person name="Clum A."/>
            <person name="Daum C."/>
            <person name="Haridas S."/>
            <person name="He G."/>
            <person name="LaButti K."/>
            <person name="Lipzen A."/>
            <person name="Mondo S."/>
            <person name="Riley R."/>
            <person name="Salamov A."/>
            <person name="Simmons B.A."/>
            <person name="Magnuson J.K."/>
            <person name="Henrissat B."/>
            <person name="Mortensen U.H."/>
            <person name="Larsen T.O."/>
            <person name="Devries R.P."/>
            <person name="Grigoriev I.V."/>
            <person name="Machida M."/>
            <person name="Baker S.E."/>
            <person name="Andersen M.R."/>
        </authorList>
    </citation>
    <scope>NUCLEOTIDE SEQUENCE [LARGE SCALE GENOMIC DNA]</scope>
    <source>
        <strain evidence="2 3">CBS 151.66</strain>
    </source>
</reference>
<dbReference type="GO" id="GO:0001727">
    <property type="term" value="F:lipid kinase activity"/>
    <property type="evidence" value="ECO:0007669"/>
    <property type="project" value="TreeGrafter"/>
</dbReference>
<feature type="domain" description="DAGKc" evidence="1">
    <location>
        <begin position="108"/>
        <end position="252"/>
    </location>
</feature>
<organism evidence="2 3">
    <name type="scientific">Aspergillus leporis</name>
    <dbReference type="NCBI Taxonomy" id="41062"/>
    <lineage>
        <taxon>Eukaryota</taxon>
        <taxon>Fungi</taxon>
        <taxon>Dikarya</taxon>
        <taxon>Ascomycota</taxon>
        <taxon>Pezizomycotina</taxon>
        <taxon>Eurotiomycetes</taxon>
        <taxon>Eurotiomycetidae</taxon>
        <taxon>Eurotiales</taxon>
        <taxon>Aspergillaceae</taxon>
        <taxon>Aspergillus</taxon>
        <taxon>Aspergillus subgen. Circumdati</taxon>
    </lineage>
</organism>
<dbReference type="PANTHER" id="PTHR12358">
    <property type="entry name" value="SPHINGOSINE KINASE"/>
    <property type="match status" value="1"/>
</dbReference>
<dbReference type="GO" id="GO:0016020">
    <property type="term" value="C:membrane"/>
    <property type="evidence" value="ECO:0007669"/>
    <property type="project" value="TreeGrafter"/>
</dbReference>
<dbReference type="GO" id="GO:0005737">
    <property type="term" value="C:cytoplasm"/>
    <property type="evidence" value="ECO:0007669"/>
    <property type="project" value="TreeGrafter"/>
</dbReference>
<dbReference type="Gene3D" id="2.60.200.40">
    <property type="match status" value="1"/>
</dbReference>
<dbReference type="EMBL" id="ML732288">
    <property type="protein sequence ID" value="KAB8070913.1"/>
    <property type="molecule type" value="Genomic_DNA"/>
</dbReference>
<keyword evidence="3" id="KW-1185">Reference proteome</keyword>
<dbReference type="Pfam" id="PF00781">
    <property type="entry name" value="DAGK_cat"/>
    <property type="match status" value="1"/>
</dbReference>
<dbReference type="SUPFAM" id="SSF111331">
    <property type="entry name" value="NAD kinase/diacylglycerol kinase-like"/>
    <property type="match status" value="1"/>
</dbReference>
<name>A0A5N5WQU2_9EURO</name>
<accession>A0A5N5WQU2</accession>
<dbReference type="InterPro" id="IPR016064">
    <property type="entry name" value="NAD/diacylglycerol_kinase_sf"/>
</dbReference>
<dbReference type="GO" id="GO:0046512">
    <property type="term" value="P:sphingosine biosynthetic process"/>
    <property type="evidence" value="ECO:0007669"/>
    <property type="project" value="TreeGrafter"/>
</dbReference>
<evidence type="ECO:0000313" key="2">
    <source>
        <dbReference type="EMBL" id="KAB8070913.1"/>
    </source>
</evidence>
<gene>
    <name evidence="2" type="ORF">BDV29DRAFT_180094</name>
</gene>
<dbReference type="InterPro" id="IPR001206">
    <property type="entry name" value="Diacylglycerol_kinase_cat_dom"/>
</dbReference>
<evidence type="ECO:0000259" key="1">
    <source>
        <dbReference type="PROSITE" id="PS50146"/>
    </source>
</evidence>
<dbReference type="Proteomes" id="UP000326565">
    <property type="component" value="Unassembled WGS sequence"/>
</dbReference>
<protein>
    <submittedName>
        <fullName evidence="2">ATP-NAD kinase-like domain-containing protein</fullName>
    </submittedName>
</protein>
<keyword evidence="2" id="KW-0418">Kinase</keyword>
<dbReference type="InterPro" id="IPR050187">
    <property type="entry name" value="Lipid_Phosphate_FormReg"/>
</dbReference>
<dbReference type="PROSITE" id="PS50146">
    <property type="entry name" value="DAGK"/>
    <property type="match status" value="1"/>
</dbReference>
<dbReference type="OrthoDB" id="3853857at2759"/>
<sequence length="469" mass="51868">MMTKGRELMAESPDPSCFNADLIGEFLLCYNQWKEMMIAIEDIVCILPDTVCRKDGYKLLFLQRKSEHANTEDCAYLGSIQLMPLLPSKVLSQYLCTELPCHLQAHESEVANIHIVVSTASGTGTAKTVHKNILQPFLWHLGLFDCKVHETRSCHTITELCQSLFIPCAEADISQTIILLSGDGGIVDIIDAFYSADRSVTTQPIIALIPTGTGNAMASSLGLMSHPAAGLKELLRGRPRPLPIFVAEFSPGAQYVTNEGQARALIGGLTSNSKFPKTHGAVVASWGIHAALVADSDTDEYRRFGVDRFKMAAQELLFPPSGAESHKYTGTITLTRWNSQTNSEYVETMGYKEHMYVLATLVPRLEKEFVISPESVPLDGRLRIIHFGPVPAETAMQLMASAYQAGKHVSEGSVFYSEIEGLRIEFQEADERWRRVCIDGKVIAVERDGWMEVHKEPERLLSILTSAGF</sequence>
<dbReference type="Gene3D" id="3.40.50.10330">
    <property type="entry name" value="Probable inorganic polyphosphate/atp-NAD kinase, domain 1"/>
    <property type="match status" value="1"/>
</dbReference>
<evidence type="ECO:0000313" key="3">
    <source>
        <dbReference type="Proteomes" id="UP000326565"/>
    </source>
</evidence>
<dbReference type="InterPro" id="IPR017438">
    <property type="entry name" value="ATP-NAD_kinase_N"/>
</dbReference>
<dbReference type="PANTHER" id="PTHR12358:SF108">
    <property type="entry name" value="DAGKC DOMAIN-CONTAINING PROTEIN"/>
    <property type="match status" value="1"/>
</dbReference>
<keyword evidence="2" id="KW-0808">Transferase</keyword>